<dbReference type="AlphaFoldDB" id="X1KW98"/>
<name>X1KW98_9ZZZZ</name>
<proteinExistence type="predicted"/>
<comment type="caution">
    <text evidence="2">The sequence shown here is derived from an EMBL/GenBank/DDBJ whole genome shotgun (WGS) entry which is preliminary data.</text>
</comment>
<keyword evidence="1" id="KW-1133">Transmembrane helix</keyword>
<feature type="transmembrane region" description="Helical" evidence="1">
    <location>
        <begin position="78"/>
        <end position="103"/>
    </location>
</feature>
<protein>
    <submittedName>
        <fullName evidence="2">Uncharacterized protein</fullName>
    </submittedName>
</protein>
<evidence type="ECO:0000313" key="2">
    <source>
        <dbReference type="EMBL" id="GAH86253.1"/>
    </source>
</evidence>
<organism evidence="2">
    <name type="scientific">marine sediment metagenome</name>
    <dbReference type="NCBI Taxonomy" id="412755"/>
    <lineage>
        <taxon>unclassified sequences</taxon>
        <taxon>metagenomes</taxon>
        <taxon>ecological metagenomes</taxon>
    </lineage>
</organism>
<dbReference type="EMBL" id="BARU01037257">
    <property type="protein sequence ID" value="GAH86253.1"/>
    <property type="molecule type" value="Genomic_DNA"/>
</dbReference>
<evidence type="ECO:0000256" key="1">
    <source>
        <dbReference type="SAM" id="Phobius"/>
    </source>
</evidence>
<accession>X1KW98</accession>
<keyword evidence="1" id="KW-0812">Transmembrane</keyword>
<reference evidence="2" key="1">
    <citation type="journal article" date="2014" name="Front. Microbiol.">
        <title>High frequency of phylogenetically diverse reductive dehalogenase-homologous genes in deep subseafloor sedimentary metagenomes.</title>
        <authorList>
            <person name="Kawai M."/>
            <person name="Futagami T."/>
            <person name="Toyoda A."/>
            <person name="Takaki Y."/>
            <person name="Nishi S."/>
            <person name="Hori S."/>
            <person name="Arai W."/>
            <person name="Tsubouchi T."/>
            <person name="Morono Y."/>
            <person name="Uchiyama I."/>
            <person name="Ito T."/>
            <person name="Fujiyama A."/>
            <person name="Inagaki F."/>
            <person name="Takami H."/>
        </authorList>
    </citation>
    <scope>NUCLEOTIDE SEQUENCE</scope>
    <source>
        <strain evidence="2">Expedition CK06-06</strain>
    </source>
</reference>
<gene>
    <name evidence="2" type="ORF">S03H2_58090</name>
</gene>
<keyword evidence="1" id="KW-0472">Membrane</keyword>
<sequence>MEKVIIDKDVPLNPGDIIEMHYITAGMGIITATQIALIEWRLEARKDFDILSYRLPPGSNRVIFTIQIKEPVTDDIQVASVAVTAAIIGAAIIGAGVIGLMTLDKILLIMESPAAKVGVVGFGGLAAAAAIVLVVGLLGGSK</sequence>
<feature type="transmembrane region" description="Helical" evidence="1">
    <location>
        <begin position="115"/>
        <end position="138"/>
    </location>
</feature>
<feature type="transmembrane region" description="Helical" evidence="1">
    <location>
        <begin position="20"/>
        <end position="38"/>
    </location>
</feature>